<comment type="function">
    <text evidence="6">Catalyzes the hydrolysis of queuosine 5'-phosphate, releasing the nucleobase queuine (q). Is required for salvage of queuine from exogenous queuosine (Q) that is imported and then converted to queuosine 5'-phosphate intracellularly.</text>
</comment>
<evidence type="ECO:0000256" key="3">
    <source>
        <dbReference type="ARBA" id="ARBA00035306"/>
    </source>
</evidence>
<dbReference type="GO" id="GO:0016787">
    <property type="term" value="F:hydrolase activity"/>
    <property type="evidence" value="ECO:0007669"/>
    <property type="project" value="UniProtKB-KW"/>
</dbReference>
<comment type="caution">
    <text evidence="8">The sequence shown here is derived from an EMBL/GenBank/DDBJ whole genome shotgun (WGS) entry which is preliminary data.</text>
</comment>
<dbReference type="Proteomes" id="UP001271007">
    <property type="component" value="Unassembled WGS sequence"/>
</dbReference>
<evidence type="ECO:0000256" key="5">
    <source>
        <dbReference type="ARBA" id="ARBA00048204"/>
    </source>
</evidence>
<evidence type="ECO:0000256" key="6">
    <source>
        <dbReference type="RuleBase" id="RU365002"/>
    </source>
</evidence>
<dbReference type="Pfam" id="PF10343">
    <property type="entry name" value="Q_salvage"/>
    <property type="match status" value="2"/>
</dbReference>
<comment type="catalytic activity">
    <reaction evidence="5 6">
        <text>queuosine 5'-phosphate + H2O = queuine + D-ribose 5-phosphate</text>
        <dbReference type="Rhea" id="RHEA:75387"/>
        <dbReference type="ChEBI" id="CHEBI:15377"/>
        <dbReference type="ChEBI" id="CHEBI:17433"/>
        <dbReference type="ChEBI" id="CHEBI:78346"/>
        <dbReference type="ChEBI" id="CHEBI:194371"/>
    </reaction>
    <physiologicalReaction direction="left-to-right" evidence="5 6">
        <dbReference type="Rhea" id="RHEA:75388"/>
    </physiologicalReaction>
</comment>
<evidence type="ECO:0000256" key="4">
    <source>
        <dbReference type="ARBA" id="ARBA00035393"/>
    </source>
</evidence>
<dbReference type="GO" id="GO:0006400">
    <property type="term" value="P:tRNA modification"/>
    <property type="evidence" value="ECO:0007669"/>
    <property type="project" value="TreeGrafter"/>
</dbReference>
<evidence type="ECO:0000313" key="9">
    <source>
        <dbReference type="Proteomes" id="UP001271007"/>
    </source>
</evidence>
<evidence type="ECO:0000256" key="1">
    <source>
        <dbReference type="ARBA" id="ARBA00022801"/>
    </source>
</evidence>
<reference evidence="8" key="1">
    <citation type="submission" date="2023-04" db="EMBL/GenBank/DDBJ databases">
        <title>Black Yeasts Isolated from many extreme environments.</title>
        <authorList>
            <person name="Coleine C."/>
            <person name="Stajich J.E."/>
            <person name="Selbmann L."/>
        </authorList>
    </citation>
    <scope>NUCLEOTIDE SEQUENCE</scope>
    <source>
        <strain evidence="8">CCFEE 5312</strain>
    </source>
</reference>
<sequence length="491" mass="54833">MSDDEADPELLELLRQSLSLSKKAASDEVSSDTGVLKSAEHIYANAIDVSIDMYGTKAAAASLFKTMQQRGYSTQAWSQHDLHPAIEQGFSEVGMVNFIFTMDLLNFSFWSELSETERYQVEYLGKRWTGYKSLVACLRRALDEGVPITTPRYWNDSLGSDDVLRHVFRSATDEQIPLLEERIAMLREAGMILHQDFGDPDEIRSDEKETLEAELDQLALGPADGSEVEVVVADPAPIESLPADVAMESAQAGAEVETDTTAPEITQSNVVSEANNDEVAKSSLPQPERRPDLTVLRLVEKADKSAGKLVNLLAKHFPSFRDEARFLSKRVRLLKRPQIFVADLWAAFNGAGYGEFTDIDHLTMFADYRVPQMLRALGVLVYSPPLHYHISSLKEIPSGHSWEVQLRGCSIWAVELIRREILRQHPEAAATGVNAVLIDFLLYDLAKERESAGEISASLVCFFCRALRELGGTLFKIKWLKMPDLQVVPRS</sequence>
<organism evidence="8 9">
    <name type="scientific">Extremus antarcticus</name>
    <dbReference type="NCBI Taxonomy" id="702011"/>
    <lineage>
        <taxon>Eukaryota</taxon>
        <taxon>Fungi</taxon>
        <taxon>Dikarya</taxon>
        <taxon>Ascomycota</taxon>
        <taxon>Pezizomycotina</taxon>
        <taxon>Dothideomycetes</taxon>
        <taxon>Dothideomycetidae</taxon>
        <taxon>Mycosphaerellales</taxon>
        <taxon>Extremaceae</taxon>
        <taxon>Extremus</taxon>
    </lineage>
</organism>
<name>A0AAJ0D9P7_9PEZI</name>
<dbReference type="AlphaFoldDB" id="A0AAJ0D9P7"/>
<dbReference type="PANTHER" id="PTHR21314">
    <property type="entry name" value="QUEUOSINE 5'-PHOSPHATE N-GLYCOSYLASE_HYDROLASE-RELATED"/>
    <property type="match status" value="1"/>
</dbReference>
<protein>
    <recommendedName>
        <fullName evidence="3 6">Queuosine 5'-phosphate N-glycosylase/hydrolase</fullName>
        <ecNumber evidence="6">3.2.2.-</ecNumber>
    </recommendedName>
    <alternativeName>
        <fullName evidence="4 6">Queuosine-nucleotide N-glycosylase/hydrolase</fullName>
    </alternativeName>
</protein>
<proteinExistence type="inferred from homology"/>
<feature type="region of interest" description="Disordered" evidence="7">
    <location>
        <begin position="252"/>
        <end position="287"/>
    </location>
</feature>
<evidence type="ECO:0000313" key="8">
    <source>
        <dbReference type="EMBL" id="KAK3049818.1"/>
    </source>
</evidence>
<dbReference type="PANTHER" id="PTHR21314:SF0">
    <property type="entry name" value="QUEUOSINE 5'-PHOSPHATE N-GLYCOSYLASE_HYDROLASE"/>
    <property type="match status" value="1"/>
</dbReference>
<dbReference type="EC" id="3.2.2.-" evidence="6"/>
<accession>A0AAJ0D9P7</accession>
<keyword evidence="9" id="KW-1185">Reference proteome</keyword>
<dbReference type="InterPro" id="IPR019438">
    <property type="entry name" value="Q_salvage"/>
</dbReference>
<feature type="compositionally biased region" description="Polar residues" evidence="7">
    <location>
        <begin position="259"/>
        <end position="274"/>
    </location>
</feature>
<gene>
    <name evidence="8" type="ORF">LTR09_008994</name>
</gene>
<dbReference type="EMBL" id="JAWDJX010000037">
    <property type="protein sequence ID" value="KAK3049818.1"/>
    <property type="molecule type" value="Genomic_DNA"/>
</dbReference>
<evidence type="ECO:0000256" key="2">
    <source>
        <dbReference type="ARBA" id="ARBA00035119"/>
    </source>
</evidence>
<keyword evidence="1 6" id="KW-0378">Hydrolase</keyword>
<evidence type="ECO:0000256" key="7">
    <source>
        <dbReference type="SAM" id="MobiDB-lite"/>
    </source>
</evidence>
<comment type="similarity">
    <text evidence="2 6">Belongs to the QNG1 protein family.</text>
</comment>